<gene>
    <name evidence="16" type="primary">LOC105360013</name>
</gene>
<protein>
    <recommendedName>
        <fullName evidence="3 14">NADH dehydrogenase [ubiquinone] 1 alpha subcomplex subunit 13</fullName>
    </recommendedName>
</protein>
<evidence type="ECO:0000256" key="13">
    <source>
        <dbReference type="ARBA" id="ARBA00046797"/>
    </source>
</evidence>
<keyword evidence="7 14" id="KW-0999">Mitochondrion inner membrane</keyword>
<dbReference type="GO" id="GO:0045271">
    <property type="term" value="C:respiratory chain complex I"/>
    <property type="evidence" value="ECO:0007669"/>
    <property type="project" value="UniProtKB-UniRule"/>
</dbReference>
<sequence length="155" mass="18491">MANVKTTPQDMPPAGGYSSITYERIFLKKFFKRSVALAFFVWGVGCVGYYYSYRFKFRTLAEINGARNVLFATLVAERDRAYLKQIRKNRDFEREVMKNVPNWVVGTYYGEPIYKTLVDKYRREDCKEVFSFTDLYSYLYLNHRYTIYGGTPWRF</sequence>
<evidence type="ECO:0000256" key="8">
    <source>
        <dbReference type="ARBA" id="ARBA00022982"/>
    </source>
</evidence>
<keyword evidence="4 14" id="KW-0813">Transport</keyword>
<name>A0AAJ6VLT1_9HYME</name>
<evidence type="ECO:0000256" key="4">
    <source>
        <dbReference type="ARBA" id="ARBA00022448"/>
    </source>
</evidence>
<evidence type="ECO:0000256" key="5">
    <source>
        <dbReference type="ARBA" id="ARBA00022660"/>
    </source>
</evidence>
<proteinExistence type="inferred from homology"/>
<keyword evidence="9 14" id="KW-1133">Transmembrane helix</keyword>
<dbReference type="RefSeq" id="XP_011495087.1">
    <property type="nucleotide sequence ID" value="XM_011496785.1"/>
</dbReference>
<dbReference type="CTD" id="31578"/>
<dbReference type="InterPro" id="IPR009346">
    <property type="entry name" value="GRIM-19"/>
</dbReference>
<evidence type="ECO:0000313" key="16">
    <source>
        <dbReference type="RefSeq" id="XP_011495087.1"/>
    </source>
</evidence>
<comment type="function">
    <text evidence="14">Complex I functions in the transfer of electrons from NADH to the respiratory chain. Accessory subunit of the mitochondrial membrane respiratory chain NADH dehydrogenase (Complex I), that is believed not to be involved in catalysis.</text>
</comment>
<feature type="transmembrane region" description="Helical" evidence="14">
    <location>
        <begin position="34"/>
        <end position="53"/>
    </location>
</feature>
<keyword evidence="5 14" id="KW-0679">Respiratory chain</keyword>
<evidence type="ECO:0000256" key="3">
    <source>
        <dbReference type="ARBA" id="ARBA00018192"/>
    </source>
</evidence>
<comment type="subcellular location">
    <subcellularLocation>
        <location evidence="1 14">Mitochondrion inner membrane</location>
        <topology evidence="1 14">Single-pass membrane protein</topology>
        <orientation evidence="1 14">Matrix side</orientation>
    </subcellularLocation>
</comment>
<dbReference type="Proteomes" id="UP000695007">
    <property type="component" value="Unplaced"/>
</dbReference>
<keyword evidence="11 14" id="KW-0472">Membrane</keyword>
<evidence type="ECO:0000256" key="7">
    <source>
        <dbReference type="ARBA" id="ARBA00022792"/>
    </source>
</evidence>
<evidence type="ECO:0000256" key="1">
    <source>
        <dbReference type="ARBA" id="ARBA00004298"/>
    </source>
</evidence>
<keyword evidence="8 14" id="KW-0249">Electron transport</keyword>
<comment type="similarity">
    <text evidence="2 14">Belongs to the complex I NDUFA13 subunit family.</text>
</comment>
<accession>A0AAJ6VLT1</accession>
<comment type="subunit">
    <text evidence="13">Complex I is composed of 45 different subunits. Interacts with CARD15, but not with CARD4. Interacts with STAT3, but not with STAT1, STAT2 and STAT5A. Interacts with OLFM4.</text>
</comment>
<reference evidence="16" key="1">
    <citation type="submission" date="2025-08" db="UniProtKB">
        <authorList>
            <consortium name="RefSeq"/>
        </authorList>
    </citation>
    <scope>IDENTIFICATION</scope>
</reference>
<keyword evidence="10 14" id="KW-0496">Mitochondrion</keyword>
<evidence type="ECO:0000256" key="9">
    <source>
        <dbReference type="ARBA" id="ARBA00022989"/>
    </source>
</evidence>
<evidence type="ECO:0000256" key="12">
    <source>
        <dbReference type="ARBA" id="ARBA00045908"/>
    </source>
</evidence>
<comment type="function">
    <text evidence="12">Accessory subunit of the mitochondrial membrane respiratory chain NADH dehydrogenase (Complex I), that is believed not to be involved in catalysis. Complex I functions in the transfer of electrons from NADH to the respiratory chain. The immediate electron acceptor for the enzyme is believed to be ubiquinone. Involved in the interferon/all-trans-retinoic acid (IFN/RA) induced cell death. This apoptotic activity is inhibited by interaction with viral IRF1. Prevents the transactivation of STAT3 target genes. May play a role in CARD15-mediated innate mucosal responses and serve to regulate intestinal epithelial cell responses to microbes.</text>
</comment>
<evidence type="ECO:0000256" key="11">
    <source>
        <dbReference type="ARBA" id="ARBA00023136"/>
    </source>
</evidence>
<keyword evidence="15" id="KW-1185">Reference proteome</keyword>
<dbReference type="PANTHER" id="PTHR12966:SF0">
    <property type="entry name" value="NADH DEHYDROGENASE [UBIQUINONE] 1 ALPHA SUBCOMPLEX SUBUNIT 13"/>
    <property type="match status" value="1"/>
</dbReference>
<dbReference type="GeneID" id="105360013"/>
<dbReference type="PANTHER" id="PTHR12966">
    <property type="entry name" value="NADH DEHYDROGENASE UBIQUINONE 1 ALPHA SUBCOMPLEX SUBUNIT 13"/>
    <property type="match status" value="1"/>
</dbReference>
<evidence type="ECO:0000256" key="14">
    <source>
        <dbReference type="RuleBase" id="RU368034"/>
    </source>
</evidence>
<dbReference type="Pfam" id="PF06212">
    <property type="entry name" value="GRIM-19"/>
    <property type="match status" value="1"/>
</dbReference>
<evidence type="ECO:0000313" key="15">
    <source>
        <dbReference type="Proteomes" id="UP000695007"/>
    </source>
</evidence>
<dbReference type="KEGG" id="csol:105360013"/>
<keyword evidence="6 14" id="KW-0812">Transmembrane</keyword>
<organism evidence="15 16">
    <name type="scientific">Ceratosolen solmsi marchali</name>
    <dbReference type="NCBI Taxonomy" id="326594"/>
    <lineage>
        <taxon>Eukaryota</taxon>
        <taxon>Metazoa</taxon>
        <taxon>Ecdysozoa</taxon>
        <taxon>Arthropoda</taxon>
        <taxon>Hexapoda</taxon>
        <taxon>Insecta</taxon>
        <taxon>Pterygota</taxon>
        <taxon>Neoptera</taxon>
        <taxon>Endopterygota</taxon>
        <taxon>Hymenoptera</taxon>
        <taxon>Apocrita</taxon>
        <taxon>Proctotrupomorpha</taxon>
        <taxon>Chalcidoidea</taxon>
        <taxon>Agaonidae</taxon>
        <taxon>Agaoninae</taxon>
        <taxon>Ceratosolen</taxon>
    </lineage>
</organism>
<evidence type="ECO:0000256" key="6">
    <source>
        <dbReference type="ARBA" id="ARBA00022692"/>
    </source>
</evidence>
<evidence type="ECO:0000256" key="10">
    <source>
        <dbReference type="ARBA" id="ARBA00023128"/>
    </source>
</evidence>
<dbReference type="GO" id="GO:0005743">
    <property type="term" value="C:mitochondrial inner membrane"/>
    <property type="evidence" value="ECO:0007669"/>
    <property type="project" value="UniProtKB-SubCell"/>
</dbReference>
<evidence type="ECO:0000256" key="2">
    <source>
        <dbReference type="ARBA" id="ARBA00007312"/>
    </source>
</evidence>
<dbReference type="AlphaFoldDB" id="A0AAJ6VLT1"/>